<organism evidence="1 2">
    <name type="scientific">Limnobacter humi</name>
    <dbReference type="NCBI Taxonomy" id="1778671"/>
    <lineage>
        <taxon>Bacteria</taxon>
        <taxon>Pseudomonadati</taxon>
        <taxon>Pseudomonadota</taxon>
        <taxon>Betaproteobacteria</taxon>
        <taxon>Burkholderiales</taxon>
        <taxon>Burkholderiaceae</taxon>
        <taxon>Limnobacter</taxon>
    </lineage>
</organism>
<gene>
    <name evidence="1" type="ORF">NQT62_01695</name>
</gene>
<accession>A0ABT1WFE1</accession>
<dbReference type="EMBL" id="JANIGO010000001">
    <property type="protein sequence ID" value="MCQ8895149.1"/>
    <property type="molecule type" value="Genomic_DNA"/>
</dbReference>
<protein>
    <submittedName>
        <fullName evidence="1">Uncharacterized protein</fullName>
    </submittedName>
</protein>
<name>A0ABT1WFE1_9BURK</name>
<dbReference type="RefSeq" id="WP_256762823.1">
    <property type="nucleotide sequence ID" value="NZ_JANIGO010000001.1"/>
</dbReference>
<evidence type="ECO:0000313" key="1">
    <source>
        <dbReference type="EMBL" id="MCQ8895149.1"/>
    </source>
</evidence>
<dbReference type="Proteomes" id="UP001204142">
    <property type="component" value="Unassembled WGS sequence"/>
</dbReference>
<keyword evidence="2" id="KW-1185">Reference proteome</keyword>
<comment type="caution">
    <text evidence="1">The sequence shown here is derived from an EMBL/GenBank/DDBJ whole genome shotgun (WGS) entry which is preliminary data.</text>
</comment>
<reference evidence="1 2" key="1">
    <citation type="submission" date="2022-07" db="EMBL/GenBank/DDBJ databases">
        <authorList>
            <person name="Xamxidin M."/>
            <person name="Wu M."/>
        </authorList>
    </citation>
    <scope>NUCLEOTIDE SEQUENCE [LARGE SCALE GENOMIC DNA]</scope>
    <source>
        <strain evidence="1 2">NBRC 111650</strain>
    </source>
</reference>
<proteinExistence type="predicted"/>
<sequence>MWKEAKRQSATSRSNYPEPTTDFPEVHVMYHLIEKLRHLLTNCMFLVTACMHATAFAQRIDLSSAFQSALESQSIVDVQLEFARGIRFPAHVEATQQGNGTLTIGPLSIRLMDLQDDGLVYANGGLLNLDILPTDRAMFVVSGIVNETDDKTSAILRQTSLLALFQWDENTKEFRCVYSPDHLLDACGTLFVR</sequence>
<evidence type="ECO:0000313" key="2">
    <source>
        <dbReference type="Proteomes" id="UP001204142"/>
    </source>
</evidence>